<gene>
    <name evidence="3" type="ORF">FSB_LOCUS40987</name>
</gene>
<dbReference type="AlphaFoldDB" id="A0A2N9HMA6"/>
<proteinExistence type="predicted"/>
<feature type="region of interest" description="Disordered" evidence="2">
    <location>
        <begin position="1"/>
        <end position="93"/>
    </location>
</feature>
<evidence type="ECO:0000256" key="2">
    <source>
        <dbReference type="SAM" id="MobiDB-lite"/>
    </source>
</evidence>
<feature type="coiled-coil region" evidence="1">
    <location>
        <begin position="129"/>
        <end position="184"/>
    </location>
</feature>
<sequence>MPVQKRSIDIGTVLGTSVPQSSETSSLPPPPGFSQGEGVMRRKRNRKEGEDEEDEGGRESSPAEPLKKKPSSKKGKGKPAPRSSKGHRWPTQVGKALLLPQDMKVWQEKRSRHMLENLKRDSVLAVQGIFEASSRLLETERRLQQSQEEVKRLKEFEKSASAKIRAAESAHKSAEAGLVNMERQPRLRRKFRRLRKRLSLTMIKALLRPPTLYSHSSKVKCNKFFIQGWHRALDRAGVDDASELYDLAPKNRPSGDLVSEERDRGGRRRMPLRTRRSLGPMKS</sequence>
<feature type="compositionally biased region" description="Basic residues" evidence="2">
    <location>
        <begin position="265"/>
        <end position="276"/>
    </location>
</feature>
<protein>
    <submittedName>
        <fullName evidence="3">Uncharacterized protein</fullName>
    </submittedName>
</protein>
<keyword evidence="1" id="KW-0175">Coiled coil</keyword>
<feature type="compositionally biased region" description="Basic residues" evidence="2">
    <location>
        <begin position="68"/>
        <end position="88"/>
    </location>
</feature>
<name>A0A2N9HMA6_FAGSY</name>
<reference evidence="3" key="1">
    <citation type="submission" date="2018-02" db="EMBL/GenBank/DDBJ databases">
        <authorList>
            <person name="Cohen D.B."/>
            <person name="Kent A.D."/>
        </authorList>
    </citation>
    <scope>NUCLEOTIDE SEQUENCE</scope>
</reference>
<accession>A0A2N9HMA6</accession>
<dbReference type="EMBL" id="OIVN01003713">
    <property type="protein sequence ID" value="SPD13105.1"/>
    <property type="molecule type" value="Genomic_DNA"/>
</dbReference>
<evidence type="ECO:0000256" key="1">
    <source>
        <dbReference type="SAM" id="Coils"/>
    </source>
</evidence>
<organism evidence="3">
    <name type="scientific">Fagus sylvatica</name>
    <name type="common">Beechnut</name>
    <dbReference type="NCBI Taxonomy" id="28930"/>
    <lineage>
        <taxon>Eukaryota</taxon>
        <taxon>Viridiplantae</taxon>
        <taxon>Streptophyta</taxon>
        <taxon>Embryophyta</taxon>
        <taxon>Tracheophyta</taxon>
        <taxon>Spermatophyta</taxon>
        <taxon>Magnoliopsida</taxon>
        <taxon>eudicotyledons</taxon>
        <taxon>Gunneridae</taxon>
        <taxon>Pentapetalae</taxon>
        <taxon>rosids</taxon>
        <taxon>fabids</taxon>
        <taxon>Fagales</taxon>
        <taxon>Fagaceae</taxon>
        <taxon>Fagus</taxon>
    </lineage>
</organism>
<feature type="compositionally biased region" description="Polar residues" evidence="2">
    <location>
        <begin position="14"/>
        <end position="26"/>
    </location>
</feature>
<evidence type="ECO:0000313" key="3">
    <source>
        <dbReference type="EMBL" id="SPD13105.1"/>
    </source>
</evidence>
<feature type="region of interest" description="Disordered" evidence="2">
    <location>
        <begin position="246"/>
        <end position="283"/>
    </location>
</feature>